<keyword evidence="4 10" id="KW-1003">Cell membrane</keyword>
<feature type="domain" description="FtsX extracellular" evidence="13">
    <location>
        <begin position="59"/>
        <end position="145"/>
    </location>
</feature>
<evidence type="ECO:0000256" key="10">
    <source>
        <dbReference type="PIRNR" id="PIRNR003097"/>
    </source>
</evidence>
<dbReference type="GO" id="GO:0005886">
    <property type="term" value="C:plasma membrane"/>
    <property type="evidence" value="ECO:0007669"/>
    <property type="project" value="UniProtKB-SubCell"/>
</dbReference>
<sequence length="311" mass="34510">MFFLTTKRIWKSGFVNFWRNGVVSLSAVLVMVIALFMIGSTILLSAALHDGLTQLKEKVDINIYFTADAQESDIQAFIKSTQTLPEVASVEYVNRDQAKEEFMKRHQDDQLLLQALDEVGDNPLLAYVNVKAHDPSQYKLICDQVSPSGDLSPAKVSIIQNTGGCSEERNQLAIERLSLVIAGFQKFGLAVIVILILIAALITFNTIRLAIYDAREEIAVMRLVGADNRYIRGPFIAEGILYGIIAGIITIVLFYPLTLWVKSSTAAFWGGINLFSYYLSNFLEMVLVILGAGIVLGAVASYLAVRRYLRM</sequence>
<evidence type="ECO:0000313" key="15">
    <source>
        <dbReference type="Proteomes" id="UP000176997"/>
    </source>
</evidence>
<evidence type="ECO:0000259" key="12">
    <source>
        <dbReference type="Pfam" id="PF02687"/>
    </source>
</evidence>
<keyword evidence="5 10" id="KW-0132">Cell division</keyword>
<keyword evidence="6 11" id="KW-0812">Transmembrane</keyword>
<keyword evidence="9 10" id="KW-0131">Cell cycle</keyword>
<feature type="transmembrane region" description="Helical" evidence="11">
    <location>
        <begin position="187"/>
        <end position="211"/>
    </location>
</feature>
<dbReference type="Pfam" id="PF02687">
    <property type="entry name" value="FtsX"/>
    <property type="match status" value="1"/>
</dbReference>
<dbReference type="Proteomes" id="UP000176997">
    <property type="component" value="Unassembled WGS sequence"/>
</dbReference>
<evidence type="ECO:0000256" key="4">
    <source>
        <dbReference type="ARBA" id="ARBA00022475"/>
    </source>
</evidence>
<evidence type="ECO:0000256" key="5">
    <source>
        <dbReference type="ARBA" id="ARBA00022618"/>
    </source>
</evidence>
<dbReference type="GO" id="GO:0051301">
    <property type="term" value="P:cell division"/>
    <property type="evidence" value="ECO:0007669"/>
    <property type="project" value="UniProtKB-KW"/>
</dbReference>
<organism evidence="14 15">
    <name type="scientific">Candidatus Yonathbacteria bacterium RIFCSPHIGHO2_01_FULL_51_10</name>
    <dbReference type="NCBI Taxonomy" id="1802723"/>
    <lineage>
        <taxon>Bacteria</taxon>
        <taxon>Candidatus Yonathiibacteriota</taxon>
    </lineage>
</organism>
<evidence type="ECO:0000256" key="6">
    <source>
        <dbReference type="ARBA" id="ARBA00022692"/>
    </source>
</evidence>
<dbReference type="Gene3D" id="3.30.70.3040">
    <property type="match status" value="1"/>
</dbReference>
<comment type="subcellular location">
    <subcellularLocation>
        <location evidence="1">Cell membrane</location>
        <topology evidence="1">Multi-pass membrane protein</topology>
    </subcellularLocation>
</comment>
<comment type="similarity">
    <text evidence="2 10">Belongs to the ABC-4 integral membrane protein family. FtsX subfamily.</text>
</comment>
<evidence type="ECO:0000256" key="2">
    <source>
        <dbReference type="ARBA" id="ARBA00007379"/>
    </source>
</evidence>
<dbReference type="PANTHER" id="PTHR47755">
    <property type="entry name" value="CELL DIVISION PROTEIN FTSX"/>
    <property type="match status" value="1"/>
</dbReference>
<evidence type="ECO:0000256" key="3">
    <source>
        <dbReference type="ARBA" id="ARBA00021907"/>
    </source>
</evidence>
<reference evidence="14 15" key="1">
    <citation type="journal article" date="2016" name="Nat. Commun.">
        <title>Thousands of microbial genomes shed light on interconnected biogeochemical processes in an aquifer system.</title>
        <authorList>
            <person name="Anantharaman K."/>
            <person name="Brown C.T."/>
            <person name="Hug L.A."/>
            <person name="Sharon I."/>
            <person name="Castelle C.J."/>
            <person name="Probst A.J."/>
            <person name="Thomas B.C."/>
            <person name="Singh A."/>
            <person name="Wilkins M.J."/>
            <person name="Karaoz U."/>
            <person name="Brodie E.L."/>
            <person name="Williams K.H."/>
            <person name="Hubbard S.S."/>
            <person name="Banfield J.F."/>
        </authorList>
    </citation>
    <scope>NUCLEOTIDE SEQUENCE [LARGE SCALE GENOMIC DNA]</scope>
</reference>
<dbReference type="InterPro" id="IPR040690">
    <property type="entry name" value="FtsX_ECD"/>
</dbReference>
<dbReference type="PANTHER" id="PTHR47755:SF1">
    <property type="entry name" value="CELL DIVISION PROTEIN FTSX"/>
    <property type="match status" value="1"/>
</dbReference>
<dbReference type="EMBL" id="MHUS01000044">
    <property type="protein sequence ID" value="OHA79656.1"/>
    <property type="molecule type" value="Genomic_DNA"/>
</dbReference>
<dbReference type="Pfam" id="PF18075">
    <property type="entry name" value="FtsX_ECD"/>
    <property type="match status" value="1"/>
</dbReference>
<protein>
    <recommendedName>
        <fullName evidence="3 10">Cell division protein FtsX</fullName>
    </recommendedName>
</protein>
<evidence type="ECO:0000256" key="11">
    <source>
        <dbReference type="SAM" id="Phobius"/>
    </source>
</evidence>
<keyword evidence="7 11" id="KW-1133">Transmembrane helix</keyword>
<comment type="caution">
    <text evidence="14">The sequence shown here is derived from an EMBL/GenBank/DDBJ whole genome shotgun (WGS) entry which is preliminary data.</text>
</comment>
<evidence type="ECO:0000256" key="8">
    <source>
        <dbReference type="ARBA" id="ARBA00023136"/>
    </source>
</evidence>
<dbReference type="InterPro" id="IPR003838">
    <property type="entry name" value="ABC3_permease_C"/>
</dbReference>
<accession>A0A1G2S3K1</accession>
<proteinExistence type="inferred from homology"/>
<name>A0A1G2S3K1_9BACT</name>
<feature type="transmembrane region" description="Helical" evidence="11">
    <location>
        <begin position="239"/>
        <end position="261"/>
    </location>
</feature>
<feature type="domain" description="ABC3 transporter permease C-terminal" evidence="12">
    <location>
        <begin position="190"/>
        <end position="311"/>
    </location>
</feature>
<dbReference type="AlphaFoldDB" id="A0A1G2S3K1"/>
<dbReference type="InterPro" id="IPR004513">
    <property type="entry name" value="FtsX"/>
</dbReference>
<gene>
    <name evidence="14" type="ORF">A2675_03155</name>
</gene>
<evidence type="ECO:0000256" key="9">
    <source>
        <dbReference type="ARBA" id="ARBA00023306"/>
    </source>
</evidence>
<evidence type="ECO:0000256" key="7">
    <source>
        <dbReference type="ARBA" id="ARBA00022989"/>
    </source>
</evidence>
<dbReference type="PIRSF" id="PIRSF003097">
    <property type="entry name" value="FtsX"/>
    <property type="match status" value="1"/>
</dbReference>
<feature type="transmembrane region" description="Helical" evidence="11">
    <location>
        <begin position="21"/>
        <end position="48"/>
    </location>
</feature>
<evidence type="ECO:0000313" key="14">
    <source>
        <dbReference type="EMBL" id="OHA79656.1"/>
    </source>
</evidence>
<evidence type="ECO:0000259" key="13">
    <source>
        <dbReference type="Pfam" id="PF18075"/>
    </source>
</evidence>
<dbReference type="STRING" id="1802723.A2675_03155"/>
<feature type="transmembrane region" description="Helical" evidence="11">
    <location>
        <begin position="281"/>
        <end position="305"/>
    </location>
</feature>
<evidence type="ECO:0000256" key="1">
    <source>
        <dbReference type="ARBA" id="ARBA00004651"/>
    </source>
</evidence>
<keyword evidence="8 10" id="KW-0472">Membrane</keyword>